<evidence type="ECO:0000256" key="3">
    <source>
        <dbReference type="ARBA" id="ARBA00022777"/>
    </source>
</evidence>
<dbReference type="Pfam" id="PF00069">
    <property type="entry name" value="Pkinase"/>
    <property type="match status" value="1"/>
</dbReference>
<dbReference type="GO" id="GO:0005524">
    <property type="term" value="F:ATP binding"/>
    <property type="evidence" value="ECO:0007669"/>
    <property type="project" value="UniProtKB-KW"/>
</dbReference>
<dbReference type="SUPFAM" id="SSF56112">
    <property type="entry name" value="Protein kinase-like (PK-like)"/>
    <property type="match status" value="1"/>
</dbReference>
<dbReference type="SMART" id="SM00220">
    <property type="entry name" value="S_TKc"/>
    <property type="match status" value="1"/>
</dbReference>
<dbReference type="InterPro" id="IPR045269">
    <property type="entry name" value="Atg1-like"/>
</dbReference>
<evidence type="ECO:0000256" key="1">
    <source>
        <dbReference type="ARBA" id="ARBA00022679"/>
    </source>
</evidence>
<keyword evidence="4" id="KW-0067">ATP-binding</keyword>
<dbReference type="Gene3D" id="3.30.200.20">
    <property type="entry name" value="Phosphorylase Kinase, domain 1"/>
    <property type="match status" value="1"/>
</dbReference>
<dbReference type="OrthoDB" id="9788659at2"/>
<dbReference type="Proteomes" id="UP000321944">
    <property type="component" value="Chromosome"/>
</dbReference>
<dbReference type="PANTHER" id="PTHR24348">
    <property type="entry name" value="SERINE/THREONINE-PROTEIN KINASE UNC-51-RELATED"/>
    <property type="match status" value="1"/>
</dbReference>
<dbReference type="AlphaFoldDB" id="A0A510KVJ1"/>
<dbReference type="GO" id="GO:0005829">
    <property type="term" value="C:cytosol"/>
    <property type="evidence" value="ECO:0007669"/>
    <property type="project" value="TreeGrafter"/>
</dbReference>
<reference evidence="6 7" key="1">
    <citation type="submission" date="2019-07" db="EMBL/GenBank/DDBJ databases">
        <title>Complete Genome Sequence of Leptotrichia wadei Strain JMUB3936.</title>
        <authorList>
            <person name="Watanabe S."/>
            <person name="Cui L."/>
        </authorList>
    </citation>
    <scope>NUCLEOTIDE SEQUENCE [LARGE SCALE GENOMIC DNA]</scope>
    <source>
        <strain evidence="6 7">JMUB3936</strain>
    </source>
</reference>
<dbReference type="InterPro" id="IPR000719">
    <property type="entry name" value="Prot_kinase_dom"/>
</dbReference>
<keyword evidence="3 6" id="KW-0418">Kinase</keyword>
<dbReference type="GO" id="GO:0005776">
    <property type="term" value="C:autophagosome"/>
    <property type="evidence" value="ECO:0007669"/>
    <property type="project" value="TreeGrafter"/>
</dbReference>
<accession>A0A510KVJ1</accession>
<dbReference type="PROSITE" id="PS00108">
    <property type="entry name" value="PROTEIN_KINASE_ST"/>
    <property type="match status" value="1"/>
</dbReference>
<protein>
    <submittedName>
        <fullName evidence="6">Serine/threonine protein kinase</fullName>
    </submittedName>
</protein>
<dbReference type="CDD" id="cd14014">
    <property type="entry name" value="STKc_PknB_like"/>
    <property type="match status" value="1"/>
</dbReference>
<proteinExistence type="predicted"/>
<organism evidence="6 7">
    <name type="scientific">Leptotrichia wadei</name>
    <dbReference type="NCBI Taxonomy" id="157687"/>
    <lineage>
        <taxon>Bacteria</taxon>
        <taxon>Fusobacteriati</taxon>
        <taxon>Fusobacteriota</taxon>
        <taxon>Fusobacteriia</taxon>
        <taxon>Fusobacteriales</taxon>
        <taxon>Leptotrichiaceae</taxon>
        <taxon>Leptotrichia</taxon>
    </lineage>
</organism>
<name>A0A510KVJ1_9FUSO</name>
<dbReference type="GO" id="GO:0004674">
    <property type="term" value="F:protein serine/threonine kinase activity"/>
    <property type="evidence" value="ECO:0007669"/>
    <property type="project" value="UniProtKB-KW"/>
</dbReference>
<dbReference type="RefSeq" id="WP_147002992.1">
    <property type="nucleotide sequence ID" value="NZ_AP019841.1"/>
</dbReference>
<dbReference type="Gene3D" id="1.10.510.10">
    <property type="entry name" value="Transferase(Phosphotransferase) domain 1"/>
    <property type="match status" value="1"/>
</dbReference>
<dbReference type="InterPro" id="IPR008271">
    <property type="entry name" value="Ser/Thr_kinase_AS"/>
</dbReference>
<feature type="domain" description="Protein kinase" evidence="5">
    <location>
        <begin position="14"/>
        <end position="301"/>
    </location>
</feature>
<dbReference type="PROSITE" id="PS50011">
    <property type="entry name" value="PROTEIN_KINASE_DOM"/>
    <property type="match status" value="1"/>
</dbReference>
<dbReference type="GO" id="GO:0034045">
    <property type="term" value="C:phagophore assembly site membrane"/>
    <property type="evidence" value="ECO:0007669"/>
    <property type="project" value="TreeGrafter"/>
</dbReference>
<keyword evidence="6" id="KW-0723">Serine/threonine-protein kinase</keyword>
<dbReference type="EMBL" id="AP019841">
    <property type="protein sequence ID" value="BBM54163.1"/>
    <property type="molecule type" value="Genomic_DNA"/>
</dbReference>
<keyword evidence="2" id="KW-0547">Nucleotide-binding</keyword>
<evidence type="ECO:0000313" key="7">
    <source>
        <dbReference type="Proteomes" id="UP000321944"/>
    </source>
</evidence>
<evidence type="ECO:0000256" key="4">
    <source>
        <dbReference type="ARBA" id="ARBA00022840"/>
    </source>
</evidence>
<evidence type="ECO:0000256" key="2">
    <source>
        <dbReference type="ARBA" id="ARBA00022741"/>
    </source>
</evidence>
<sequence length="304" mass="35758">MDFLLKRTMLNGKYKIVSYMAKSDFSNIYLAENNLGEKVVIKECYPEKIVMRDGKEVFTEKYRKDFERLKRCFWKEKCILEKFRKKSKGNRGKFQNNLIKNGVIKILDFFSENGTNYIVMEYFGITLKEYILENKVQDEKININYILKIFLKVARAVCKIHKKGIIHCDLKPSNILVDIRGNIRIIDFGSSLRKGEKVDFIEVSEGYSPIEVYSEKVQIDERADVYSLSALLYFMLCGKKISGAVKRFYKPELEFAREVILGFEKIGKFKEVEKIIKKGLEFERKKRFGSVREMIEKLELLNSI</sequence>
<dbReference type="InterPro" id="IPR011009">
    <property type="entry name" value="Kinase-like_dom_sf"/>
</dbReference>
<keyword evidence="1" id="KW-0808">Transferase</keyword>
<dbReference type="GO" id="GO:0042594">
    <property type="term" value="P:response to starvation"/>
    <property type="evidence" value="ECO:0007669"/>
    <property type="project" value="TreeGrafter"/>
</dbReference>
<dbReference type="PANTHER" id="PTHR24348:SF22">
    <property type="entry name" value="NON-SPECIFIC SERINE_THREONINE PROTEIN KINASE"/>
    <property type="match status" value="1"/>
</dbReference>
<evidence type="ECO:0000313" key="6">
    <source>
        <dbReference type="EMBL" id="BBM54163.1"/>
    </source>
</evidence>
<gene>
    <name evidence="6" type="ORF">JMUB3936_0443</name>
</gene>
<evidence type="ECO:0000259" key="5">
    <source>
        <dbReference type="PROSITE" id="PS50011"/>
    </source>
</evidence>